<evidence type="ECO:0000313" key="3">
    <source>
        <dbReference type="Proteomes" id="UP001479933"/>
    </source>
</evidence>
<accession>A0ABZ2TXD8</accession>
<proteinExistence type="predicted"/>
<feature type="compositionally biased region" description="Pro residues" evidence="1">
    <location>
        <begin position="203"/>
        <end position="213"/>
    </location>
</feature>
<dbReference type="InterPro" id="IPR045919">
    <property type="entry name" value="DUF6338"/>
</dbReference>
<organism evidence="2 3">
    <name type="scientific">Gordonia hydrophobica</name>
    <dbReference type="NCBI Taxonomy" id="40516"/>
    <lineage>
        <taxon>Bacteria</taxon>
        <taxon>Bacillati</taxon>
        <taxon>Actinomycetota</taxon>
        <taxon>Actinomycetes</taxon>
        <taxon>Mycobacteriales</taxon>
        <taxon>Gordoniaceae</taxon>
        <taxon>Gordonia</taxon>
    </lineage>
</organism>
<feature type="region of interest" description="Disordered" evidence="1">
    <location>
        <begin position="198"/>
        <end position="225"/>
    </location>
</feature>
<dbReference type="Proteomes" id="UP001479933">
    <property type="component" value="Chromosome"/>
</dbReference>
<gene>
    <name evidence="2" type="ORF">RVF87_13775</name>
</gene>
<reference evidence="2 3" key="1">
    <citation type="journal article" date="2023" name="Virus Evol.">
        <title>Computational host range prediction-The good, the bad, and the ugly.</title>
        <authorList>
            <person name="Howell A.A."/>
            <person name="Versoza C.J."/>
            <person name="Pfeifer S.P."/>
        </authorList>
    </citation>
    <scope>NUCLEOTIDE SEQUENCE [LARGE SCALE GENOMIC DNA]</scope>
    <source>
        <strain evidence="2 3">1610/1b</strain>
    </source>
</reference>
<protein>
    <submittedName>
        <fullName evidence="2">DUF6338 family protein</fullName>
    </submittedName>
</protein>
<evidence type="ECO:0000313" key="2">
    <source>
        <dbReference type="EMBL" id="WYY06140.1"/>
    </source>
</evidence>
<evidence type="ECO:0000256" key="1">
    <source>
        <dbReference type="SAM" id="MobiDB-lite"/>
    </source>
</evidence>
<feature type="compositionally biased region" description="Gly residues" evidence="1">
    <location>
        <begin position="214"/>
        <end position="225"/>
    </location>
</feature>
<name>A0ABZ2TXD8_9ACTN</name>
<keyword evidence="3" id="KW-1185">Reference proteome</keyword>
<dbReference type="RefSeq" id="WP_066161877.1">
    <property type="nucleotide sequence ID" value="NZ_CP136137.1"/>
</dbReference>
<dbReference type="EMBL" id="CP136137">
    <property type="protein sequence ID" value="WYY06140.1"/>
    <property type="molecule type" value="Genomic_DNA"/>
</dbReference>
<dbReference type="Pfam" id="PF19865">
    <property type="entry name" value="DUF6338"/>
    <property type="match status" value="1"/>
</dbReference>
<sequence length="225" mass="24334">MFQIGVMLLLVVPGFVYTGTRRHLRGGATADEKDFSVRLVHGIAASVVLNCCYLIAAGPWLVGIISGQTGTDDGLGLIGERPREAGGVPVALAFAVNWISRLTWVAERRERQPFSPTTSAWDYIAPKRADCFERIRTSEGRWTGGYIEESDSFFSTYPEPRDLFITEEWVMGNDGSFIAPVPCSQGIYVPLSGSELVSWSDEPPQPELSPAPPGGGRRGGRGGAA</sequence>